<feature type="transmembrane region" description="Helical" evidence="11">
    <location>
        <begin position="82"/>
        <end position="104"/>
    </location>
</feature>
<dbReference type="AlphaFoldDB" id="A0A7L9FJ49"/>
<dbReference type="FunFam" id="3.40.50.1000:FF:000211">
    <property type="entry name" value="Plasma membrane ATPase"/>
    <property type="match status" value="1"/>
</dbReference>
<keyword evidence="3 11" id="KW-0812">Transmembrane</keyword>
<dbReference type="GO" id="GO:0005524">
    <property type="term" value="F:ATP binding"/>
    <property type="evidence" value="ECO:0007669"/>
    <property type="project" value="UniProtKB-KW"/>
</dbReference>
<gene>
    <name evidence="12" type="ORF">IG193_07990</name>
</gene>
<reference evidence="12 13" key="1">
    <citation type="submission" date="2020-10" db="EMBL/GenBank/DDBJ databases">
        <title>Thermofilum lucidum 3507LT sp. nov. a novel member of Thermofilaceae family isolated from Chile hot spring, and proposal of description order Thermofilales.</title>
        <authorList>
            <person name="Zayulina K.S."/>
            <person name="Elcheninov A.G."/>
            <person name="Toshchakov S.V."/>
            <person name="Kublanov I.V."/>
        </authorList>
    </citation>
    <scope>NUCLEOTIDE SEQUENCE [LARGE SCALE GENOMIC DNA]</scope>
    <source>
        <strain evidence="12 13">3507LT</strain>
    </source>
</reference>
<dbReference type="Proteomes" id="UP000594121">
    <property type="component" value="Chromosome"/>
</dbReference>
<dbReference type="Gene3D" id="2.70.150.10">
    <property type="entry name" value="Calcium-transporting ATPase, cytoplasmic transduction domain A"/>
    <property type="match status" value="1"/>
</dbReference>
<evidence type="ECO:0000256" key="4">
    <source>
        <dbReference type="ARBA" id="ARBA00022723"/>
    </source>
</evidence>
<dbReference type="PROSITE" id="PS00154">
    <property type="entry name" value="ATPASE_E1_E2"/>
    <property type="match status" value="1"/>
</dbReference>
<dbReference type="InParanoid" id="A0A7L9FJ49"/>
<dbReference type="InterPro" id="IPR023299">
    <property type="entry name" value="ATPase_P-typ_cyto_dom_N"/>
</dbReference>
<evidence type="ECO:0000256" key="1">
    <source>
        <dbReference type="ARBA" id="ARBA00004141"/>
    </source>
</evidence>
<keyword evidence="4" id="KW-0479">Metal-binding</keyword>
<evidence type="ECO:0000313" key="12">
    <source>
        <dbReference type="EMBL" id="QOJ79800.1"/>
    </source>
</evidence>
<proteinExistence type="predicted"/>
<comment type="subcellular location">
    <subcellularLocation>
        <location evidence="1">Membrane</location>
        <topology evidence="1">Multi-pass membrane protein</topology>
    </subcellularLocation>
</comment>
<dbReference type="SFLD" id="SFLDF00027">
    <property type="entry name" value="p-type_atpase"/>
    <property type="match status" value="1"/>
</dbReference>
<name>A0A7L9FJ49_9CREN</name>
<protein>
    <submittedName>
        <fullName evidence="12">HAD-IC family P-type ATPase</fullName>
    </submittedName>
</protein>
<keyword evidence="2" id="KW-0597">Phosphoprotein</keyword>
<dbReference type="SUPFAM" id="SSF81665">
    <property type="entry name" value="Calcium ATPase, transmembrane domain M"/>
    <property type="match status" value="1"/>
</dbReference>
<dbReference type="InterPro" id="IPR036412">
    <property type="entry name" value="HAD-like_sf"/>
</dbReference>
<accession>A0A7L9FJ49</accession>
<dbReference type="InterPro" id="IPR001757">
    <property type="entry name" value="P_typ_ATPase"/>
</dbReference>
<keyword evidence="7" id="KW-0460">Magnesium</keyword>
<dbReference type="KEGG" id="thel:IG193_07990"/>
<dbReference type="GO" id="GO:0046872">
    <property type="term" value="F:metal ion binding"/>
    <property type="evidence" value="ECO:0007669"/>
    <property type="project" value="UniProtKB-KW"/>
</dbReference>
<dbReference type="GO" id="GO:0016020">
    <property type="term" value="C:membrane"/>
    <property type="evidence" value="ECO:0007669"/>
    <property type="project" value="UniProtKB-SubCell"/>
</dbReference>
<dbReference type="Gene3D" id="1.20.1110.10">
    <property type="entry name" value="Calcium-transporting ATPase, transmembrane domain"/>
    <property type="match status" value="1"/>
</dbReference>
<dbReference type="InterPro" id="IPR023214">
    <property type="entry name" value="HAD_sf"/>
</dbReference>
<evidence type="ECO:0000256" key="9">
    <source>
        <dbReference type="ARBA" id="ARBA00022989"/>
    </source>
</evidence>
<feature type="transmembrane region" description="Helical" evidence="11">
    <location>
        <begin position="49"/>
        <end position="70"/>
    </location>
</feature>
<keyword evidence="9 11" id="KW-1133">Transmembrane helix</keyword>
<evidence type="ECO:0000256" key="10">
    <source>
        <dbReference type="ARBA" id="ARBA00023136"/>
    </source>
</evidence>
<evidence type="ECO:0000256" key="7">
    <source>
        <dbReference type="ARBA" id="ARBA00022842"/>
    </source>
</evidence>
<dbReference type="SFLD" id="SFLDG00002">
    <property type="entry name" value="C1.7:_P-type_atpase_like"/>
    <property type="match status" value="1"/>
</dbReference>
<dbReference type="Gene3D" id="3.40.1110.10">
    <property type="entry name" value="Calcium-transporting ATPase, cytoplasmic domain N"/>
    <property type="match status" value="1"/>
</dbReference>
<keyword evidence="13" id="KW-1185">Reference proteome</keyword>
<organism evidence="12 13">
    <name type="scientific">Infirmifilum lucidum</name>
    <dbReference type="NCBI Taxonomy" id="2776706"/>
    <lineage>
        <taxon>Archaea</taxon>
        <taxon>Thermoproteota</taxon>
        <taxon>Thermoprotei</taxon>
        <taxon>Thermofilales</taxon>
        <taxon>Thermofilaceae</taxon>
        <taxon>Infirmifilum</taxon>
    </lineage>
</organism>
<evidence type="ECO:0000256" key="11">
    <source>
        <dbReference type="SAM" id="Phobius"/>
    </source>
</evidence>
<dbReference type="PRINTS" id="PR00120">
    <property type="entry name" value="HATPASE"/>
</dbReference>
<dbReference type="PRINTS" id="PR00119">
    <property type="entry name" value="CATATPASE"/>
</dbReference>
<dbReference type="SFLD" id="SFLDS00003">
    <property type="entry name" value="Haloacid_Dehalogenase"/>
    <property type="match status" value="1"/>
</dbReference>
<feature type="transmembrane region" description="Helical" evidence="11">
    <location>
        <begin position="558"/>
        <end position="580"/>
    </location>
</feature>
<dbReference type="GO" id="GO:0016887">
    <property type="term" value="F:ATP hydrolysis activity"/>
    <property type="evidence" value="ECO:0007669"/>
    <property type="project" value="InterPro"/>
</dbReference>
<evidence type="ECO:0000256" key="6">
    <source>
        <dbReference type="ARBA" id="ARBA00022840"/>
    </source>
</evidence>
<dbReference type="SUPFAM" id="SSF56784">
    <property type="entry name" value="HAD-like"/>
    <property type="match status" value="1"/>
</dbReference>
<dbReference type="PANTHER" id="PTHR42861">
    <property type="entry name" value="CALCIUM-TRANSPORTING ATPASE"/>
    <property type="match status" value="1"/>
</dbReference>
<evidence type="ECO:0000256" key="5">
    <source>
        <dbReference type="ARBA" id="ARBA00022741"/>
    </source>
</evidence>
<dbReference type="Pfam" id="PF00702">
    <property type="entry name" value="Hydrolase"/>
    <property type="match status" value="1"/>
</dbReference>
<dbReference type="InterPro" id="IPR044492">
    <property type="entry name" value="P_typ_ATPase_HD_dom"/>
</dbReference>
<sequence>MLFSGSIVKRGEAKCVVVNTGSRTYFGKTVELVKAAKSRSLQEETVLAVTRYMVLLGVASLAVSLVLGAYEGWGVVELASLGVVFLMSSVPVALPAVLTILQAYGALELSRRGALVTRLSASENLASIDTACFDKTGTITLNRLQVARVDALGVDESKVVEYALYTTREESLDPLNLAIIEYSKKIGVDKSGLRLLRFIPFDPSLKRSEAFVEEDGRVLRIALGEPRTVFQLCSGSRDEEGFFEEKLADVSKRGFRTLAVAVGEEREKSLRLIGFIHLIDPPRPEAKEMIQEMKGLGVRPVMLTGNNEAAAREVARTIGLGENVVSARRTGADLDVESIDGLAEVFPEDKFNIVKKLQERGHVVAVTGDGVNDAPALSQAEVGIAVENATDAAKSAASIVLVKSGLSVIVDAVRISRVTHERALTWVVNKVVKTTQAIGVVLLAMVWFRRMALTPLDMALLLLANDFLTMSIATDNQYPSLKPARWDIRRILAFSLPLALFYLVPSSIVLWTAYVHLGLDWSTSRSMLLLSLVYMSQFRILQVRERRWFWSSRPCRELIISMTLTTLVFTLMALSGFIVTRLTPRGVAYALVASSMVLVSNPLKVALSKRFL</sequence>
<evidence type="ECO:0000313" key="13">
    <source>
        <dbReference type="Proteomes" id="UP000594121"/>
    </source>
</evidence>
<keyword evidence="6" id="KW-0067">ATP-binding</keyword>
<dbReference type="NCBIfam" id="TIGR01494">
    <property type="entry name" value="ATPase_P-type"/>
    <property type="match status" value="2"/>
</dbReference>
<dbReference type="EMBL" id="CP062310">
    <property type="protein sequence ID" value="QOJ79800.1"/>
    <property type="molecule type" value="Genomic_DNA"/>
</dbReference>
<dbReference type="Gene3D" id="3.40.50.1000">
    <property type="entry name" value="HAD superfamily/HAD-like"/>
    <property type="match status" value="1"/>
</dbReference>
<feature type="transmembrane region" description="Helical" evidence="11">
    <location>
        <begin position="491"/>
        <end position="515"/>
    </location>
</feature>
<keyword evidence="10 11" id="KW-0472">Membrane</keyword>
<keyword evidence="8" id="KW-1278">Translocase</keyword>
<keyword evidence="5" id="KW-0547">Nucleotide-binding</keyword>
<dbReference type="InterPro" id="IPR018303">
    <property type="entry name" value="ATPase_P-typ_P_site"/>
</dbReference>
<dbReference type="InterPro" id="IPR023298">
    <property type="entry name" value="ATPase_P-typ_TM_dom_sf"/>
</dbReference>
<evidence type="ECO:0000256" key="8">
    <source>
        <dbReference type="ARBA" id="ARBA00022967"/>
    </source>
</evidence>
<evidence type="ECO:0000256" key="3">
    <source>
        <dbReference type="ARBA" id="ARBA00022692"/>
    </source>
</evidence>
<evidence type="ECO:0000256" key="2">
    <source>
        <dbReference type="ARBA" id="ARBA00022553"/>
    </source>
</evidence>